<evidence type="ECO:0000256" key="1">
    <source>
        <dbReference type="ARBA" id="ARBA00004792"/>
    </source>
</evidence>
<dbReference type="Gene3D" id="3.90.180.10">
    <property type="entry name" value="Medium-chain alcohol dehydrogenases, catalytic domain"/>
    <property type="match status" value="1"/>
</dbReference>
<dbReference type="Gene3D" id="3.40.50.720">
    <property type="entry name" value="NAD(P)-binding Rossmann-like Domain"/>
    <property type="match status" value="3"/>
</dbReference>
<dbReference type="Gene3D" id="3.40.47.10">
    <property type="match status" value="1"/>
</dbReference>
<comment type="pathway">
    <text evidence="1">Antibiotic biosynthesis.</text>
</comment>
<keyword evidence="6" id="KW-0045">Antibiotic biosynthesis</keyword>
<dbReference type="InterPro" id="IPR042104">
    <property type="entry name" value="PKS_dehydratase_sf"/>
</dbReference>
<dbReference type="Pfam" id="PF08240">
    <property type="entry name" value="ADH_N"/>
    <property type="match status" value="1"/>
</dbReference>
<dbReference type="InterPro" id="IPR029063">
    <property type="entry name" value="SAM-dependent_MTases_sf"/>
</dbReference>
<keyword evidence="5" id="KW-0521">NADP</keyword>
<dbReference type="Pfam" id="PF14765">
    <property type="entry name" value="PS-DH"/>
    <property type="match status" value="1"/>
</dbReference>
<dbReference type="InterPro" id="IPR020806">
    <property type="entry name" value="PKS_PP-bd"/>
</dbReference>
<dbReference type="SUPFAM" id="SSF51735">
    <property type="entry name" value="NAD(P)-binding Rossmann-fold domains"/>
    <property type="match status" value="3"/>
</dbReference>
<keyword evidence="7" id="KW-0511">Multifunctional enzyme</keyword>
<dbReference type="GO" id="GO:0016491">
    <property type="term" value="F:oxidoreductase activity"/>
    <property type="evidence" value="ECO:0007669"/>
    <property type="project" value="InterPro"/>
</dbReference>
<keyword evidence="13" id="KW-0830">Ubiquinone</keyword>
<dbReference type="Pfam" id="PF00550">
    <property type="entry name" value="PP-binding"/>
    <property type="match status" value="1"/>
</dbReference>
<evidence type="ECO:0000259" key="10">
    <source>
        <dbReference type="PROSITE" id="PS50075"/>
    </source>
</evidence>
<keyword evidence="14" id="KW-1185">Reference proteome</keyword>
<dbReference type="InterPro" id="IPR016035">
    <property type="entry name" value="Acyl_Trfase/lysoPLipase"/>
</dbReference>
<dbReference type="InterPro" id="IPR057326">
    <property type="entry name" value="KR_dom"/>
</dbReference>
<dbReference type="InterPro" id="IPR036736">
    <property type="entry name" value="ACP-like_sf"/>
</dbReference>
<dbReference type="InterPro" id="IPR032821">
    <property type="entry name" value="PKS_assoc"/>
</dbReference>
<dbReference type="InterPro" id="IPR011032">
    <property type="entry name" value="GroES-like_sf"/>
</dbReference>
<dbReference type="CDD" id="cd05195">
    <property type="entry name" value="enoyl_red"/>
    <property type="match status" value="1"/>
</dbReference>
<dbReference type="InterPro" id="IPR018201">
    <property type="entry name" value="Ketoacyl_synth_AS"/>
</dbReference>
<feature type="domain" description="Ketosynthase family 3 (KS3)" evidence="11">
    <location>
        <begin position="12"/>
        <end position="435"/>
    </location>
</feature>
<dbReference type="InterPro" id="IPR049900">
    <property type="entry name" value="PKS_mFAS_DH"/>
</dbReference>
<dbReference type="GO" id="GO:0008168">
    <property type="term" value="F:methyltransferase activity"/>
    <property type="evidence" value="ECO:0007669"/>
    <property type="project" value="UniProtKB-KW"/>
</dbReference>
<dbReference type="Pfam" id="PF02801">
    <property type="entry name" value="Ketoacyl-synt_C"/>
    <property type="match status" value="1"/>
</dbReference>
<dbReference type="Gene3D" id="3.10.129.110">
    <property type="entry name" value="Polyketide synthase dehydratase"/>
    <property type="match status" value="1"/>
</dbReference>
<dbReference type="SUPFAM" id="SSF53335">
    <property type="entry name" value="S-adenosyl-L-methionine-dependent methyltransferases"/>
    <property type="match status" value="1"/>
</dbReference>
<dbReference type="SUPFAM" id="SSF50129">
    <property type="entry name" value="GroES-like"/>
    <property type="match status" value="1"/>
</dbReference>
<dbReference type="InterPro" id="IPR014043">
    <property type="entry name" value="Acyl_transferase_dom"/>
</dbReference>
<dbReference type="PROSITE" id="PS00606">
    <property type="entry name" value="KS3_1"/>
    <property type="match status" value="1"/>
</dbReference>
<dbReference type="Pfam" id="PF00698">
    <property type="entry name" value="Acyl_transf_1"/>
    <property type="match status" value="1"/>
</dbReference>
<dbReference type="EMBL" id="JACHJL010000016">
    <property type="protein sequence ID" value="MBB5938430.1"/>
    <property type="molecule type" value="Genomic_DNA"/>
</dbReference>
<dbReference type="PROSITE" id="PS52004">
    <property type="entry name" value="KS3_2"/>
    <property type="match status" value="1"/>
</dbReference>
<dbReference type="InterPro" id="IPR006162">
    <property type="entry name" value="Ppantetheine_attach_site"/>
</dbReference>
<dbReference type="PROSITE" id="PS50075">
    <property type="entry name" value="CARRIER"/>
    <property type="match status" value="1"/>
</dbReference>
<dbReference type="SUPFAM" id="SSF53901">
    <property type="entry name" value="Thiolase-like"/>
    <property type="match status" value="1"/>
</dbReference>
<evidence type="ECO:0000256" key="6">
    <source>
        <dbReference type="ARBA" id="ARBA00023194"/>
    </source>
</evidence>
<feature type="region of interest" description="C-terminal hotdog fold" evidence="9">
    <location>
        <begin position="1048"/>
        <end position="1188"/>
    </location>
</feature>
<dbReference type="InterPro" id="IPR050091">
    <property type="entry name" value="PKS_NRPS_Biosynth_Enz"/>
</dbReference>
<dbReference type="PANTHER" id="PTHR43775:SF37">
    <property type="entry name" value="SI:DKEY-61P9.11"/>
    <property type="match status" value="1"/>
</dbReference>
<gene>
    <name evidence="13" type="ORF">FHS42_005519</name>
</gene>
<evidence type="ECO:0000256" key="4">
    <source>
        <dbReference type="ARBA" id="ARBA00022679"/>
    </source>
</evidence>
<dbReference type="Gene3D" id="1.10.1200.10">
    <property type="entry name" value="ACP-like"/>
    <property type="match status" value="1"/>
</dbReference>
<evidence type="ECO:0000256" key="2">
    <source>
        <dbReference type="ARBA" id="ARBA00022450"/>
    </source>
</evidence>
<dbReference type="InterPro" id="IPR016039">
    <property type="entry name" value="Thiolase-like"/>
</dbReference>
<dbReference type="Pfam" id="PF08242">
    <property type="entry name" value="Methyltransf_12"/>
    <property type="match status" value="1"/>
</dbReference>
<dbReference type="InterPro" id="IPR001227">
    <property type="entry name" value="Ac_transferase_dom_sf"/>
</dbReference>
<dbReference type="Gene3D" id="3.40.366.10">
    <property type="entry name" value="Malonyl-Coenzyme A Acyl Carrier Protein, domain 2"/>
    <property type="match status" value="1"/>
</dbReference>
<evidence type="ECO:0000256" key="8">
    <source>
        <dbReference type="ARBA" id="ARBA00023315"/>
    </source>
</evidence>
<dbReference type="InterPro" id="IPR016036">
    <property type="entry name" value="Malonyl_transacylase_ACP-bd"/>
</dbReference>
<dbReference type="SMART" id="SM00829">
    <property type="entry name" value="PKS_ER"/>
    <property type="match status" value="1"/>
</dbReference>
<dbReference type="SUPFAM" id="SSF52151">
    <property type="entry name" value="FabD/lysophospholipase-like"/>
    <property type="match status" value="1"/>
</dbReference>
<keyword evidence="8" id="KW-0012">Acyltransferase</keyword>
<dbReference type="Proteomes" id="UP000588098">
    <property type="component" value="Unassembled WGS sequence"/>
</dbReference>
<name>A0A7W9V0S4_9ACTN</name>
<evidence type="ECO:0000256" key="3">
    <source>
        <dbReference type="ARBA" id="ARBA00022553"/>
    </source>
</evidence>
<dbReference type="FunFam" id="3.40.50.720:FF:000209">
    <property type="entry name" value="Polyketide synthase Pks12"/>
    <property type="match status" value="1"/>
</dbReference>
<dbReference type="InterPro" id="IPR036291">
    <property type="entry name" value="NAD(P)-bd_dom_sf"/>
</dbReference>
<dbReference type="SMART" id="SM00823">
    <property type="entry name" value="PKS_PP"/>
    <property type="match status" value="1"/>
</dbReference>
<dbReference type="Pfam" id="PF00107">
    <property type="entry name" value="ADH_zinc_N"/>
    <property type="match status" value="1"/>
</dbReference>
<feature type="region of interest" description="N-terminal hotdog fold" evidence="9">
    <location>
        <begin position="915"/>
        <end position="1034"/>
    </location>
</feature>
<dbReference type="GO" id="GO:0032259">
    <property type="term" value="P:methylation"/>
    <property type="evidence" value="ECO:0007669"/>
    <property type="project" value="UniProtKB-KW"/>
</dbReference>
<evidence type="ECO:0000259" key="12">
    <source>
        <dbReference type="PROSITE" id="PS52019"/>
    </source>
</evidence>
<evidence type="ECO:0000256" key="5">
    <source>
        <dbReference type="ARBA" id="ARBA00022857"/>
    </source>
</evidence>
<dbReference type="InterPro" id="IPR013154">
    <property type="entry name" value="ADH-like_N"/>
</dbReference>
<dbReference type="GO" id="GO:0006633">
    <property type="term" value="P:fatty acid biosynthetic process"/>
    <property type="evidence" value="ECO:0007669"/>
    <property type="project" value="InterPro"/>
</dbReference>
<keyword evidence="13" id="KW-0489">Methyltransferase</keyword>
<accession>A0A7W9V0S4</accession>
<dbReference type="Pfam" id="PF21089">
    <property type="entry name" value="PKS_DH_N"/>
    <property type="match status" value="1"/>
</dbReference>
<dbReference type="Gene3D" id="3.40.50.150">
    <property type="entry name" value="Vaccinia Virus protein VP39"/>
    <property type="match status" value="1"/>
</dbReference>
<protein>
    <submittedName>
        <fullName evidence="13">Acyl transferase domain-containing protein/acyl carrier protein/ubiquinone/menaquinone biosynthesis C-methylase UbiE</fullName>
    </submittedName>
</protein>
<dbReference type="SUPFAM" id="SSF55048">
    <property type="entry name" value="Probable ACP-binding domain of malonyl-CoA ACP transacylase"/>
    <property type="match status" value="1"/>
</dbReference>
<evidence type="ECO:0000256" key="9">
    <source>
        <dbReference type="PROSITE-ProRule" id="PRU01363"/>
    </source>
</evidence>
<dbReference type="Pfam" id="PF00109">
    <property type="entry name" value="ketoacyl-synt"/>
    <property type="match status" value="1"/>
</dbReference>
<evidence type="ECO:0000313" key="14">
    <source>
        <dbReference type="Proteomes" id="UP000588098"/>
    </source>
</evidence>
<feature type="domain" description="Carrier" evidence="10">
    <location>
        <begin position="2413"/>
        <end position="2492"/>
    </location>
</feature>
<dbReference type="PANTHER" id="PTHR43775">
    <property type="entry name" value="FATTY ACID SYNTHASE"/>
    <property type="match status" value="1"/>
</dbReference>
<dbReference type="RefSeq" id="WP_184576178.1">
    <property type="nucleotide sequence ID" value="NZ_JACHJL010000016.1"/>
</dbReference>
<reference evidence="13 14" key="1">
    <citation type="submission" date="2020-08" db="EMBL/GenBank/DDBJ databases">
        <title>Genomic Encyclopedia of Type Strains, Phase III (KMG-III): the genomes of soil and plant-associated and newly described type strains.</title>
        <authorList>
            <person name="Whitman W."/>
        </authorList>
    </citation>
    <scope>NUCLEOTIDE SEQUENCE [LARGE SCALE GENOMIC DNA]</scope>
    <source>
        <strain evidence="13 14">CECT 8305</strain>
    </source>
</reference>
<dbReference type="PROSITE" id="PS52019">
    <property type="entry name" value="PKS_MFAS_DH"/>
    <property type="match status" value="1"/>
</dbReference>
<dbReference type="InterPro" id="IPR009081">
    <property type="entry name" value="PP-bd_ACP"/>
</dbReference>
<dbReference type="SMART" id="SM00825">
    <property type="entry name" value="PKS_KS"/>
    <property type="match status" value="1"/>
</dbReference>
<evidence type="ECO:0000313" key="13">
    <source>
        <dbReference type="EMBL" id="MBB5938430.1"/>
    </source>
</evidence>
<dbReference type="SMART" id="SM00826">
    <property type="entry name" value="PKS_DH"/>
    <property type="match status" value="1"/>
</dbReference>
<dbReference type="InterPro" id="IPR049552">
    <property type="entry name" value="PKS_DH_N"/>
</dbReference>
<organism evidence="13 14">
    <name type="scientific">Streptomyces zagrosensis</name>
    <dbReference type="NCBI Taxonomy" id="1042984"/>
    <lineage>
        <taxon>Bacteria</taxon>
        <taxon>Bacillati</taxon>
        <taxon>Actinomycetota</taxon>
        <taxon>Actinomycetes</taxon>
        <taxon>Kitasatosporales</taxon>
        <taxon>Streptomycetaceae</taxon>
        <taxon>Streptomyces</taxon>
    </lineage>
</organism>
<dbReference type="SUPFAM" id="SSF47336">
    <property type="entry name" value="ACP-like"/>
    <property type="match status" value="1"/>
</dbReference>
<sequence>MTQQPAHPDALRQGIAIIGASCRLPGGIHGLDALWDALLEERNAIGEVPADRFDARRIVTTDMARTGKSYTAAGGFLDDVAGFDAAYFGISPKEAAHMDPQHRLLLELTAEALDDAALAPDQLAGSDTAVYVGISDASYGMMQMLSLHTVNPYTMSGAASSVAANRLSHAFDLRGPSLAVDTACSSSLVALDRACRTLREGSSRTALCGGANLLLSPYHYVAFSQASMLSRTGRCAAFSADADGFVRAEGGGVVVLKRLPDALADGDRVLGVILGSGSNSDGHTMGLALPSAAAQEELLVRVYSEAGIDPDDVVYFEAHGTGTPVGDPLEAQAIGRALGVRRIVGALPIGSIKTNVGHLEPASGMAGLCKALLVLRHGVAPASLHAETPHPDINFDGLGLSLNARTQQLPTVARPVVGVNSFGFGGANAHVALTAAPSRHLSAAPAPPPEGLPLMASGRTPQAMVAAAVAMAQRLSHADEEEFYDLAYTSCRRRGLHEHRATVLAHSPKEAAQSFAALAGHLGQDTLQAPAGTVEAEAPASAAVAEEARGGHVTFVFSGNGSQWAGMGADLLADPVFRTAVEDVDRELVPRLGWSVLDTLGLPADTWRLDATEIAQPLLFAVQVGIAAVLRAQGIVPAMVLGHSVGEVAAAYSAGALTLAEAAQVITERSRVQAATAGTGRMAAVGLCAENAADEIATWDGALEIAAVNSPLDVTVAGDAEALAELGARLTDRGVFFRDLELDYAFHSRAMDPQREPLTTALRNLEPREGDVPLYSTVTGCSLPGSALDADYWWHNVRRPVLFAAAVERVIDDGGDIFVEIGPHPVLRTYLRRISTAQPGTSATLIPTLSRKTEGRRALSVVPAALIAAGATDTDWERYFPRPGHVTTLPAYPWQRERHWNGDPDTWYRHGALVHPLLGSRVGAPHPVWEGTVEPGLVPWLADHRVAGSVVMPATGYAEMALAAGRQALGTPVEVEHLDIQSALVVPWPEAPTVSIQAALHPDSGTFTLTSTTTGNPQPRTHVQARIRALLHPRPANLDLNTLGARCPRHLNGQEHYAACAAAGLTYGPTFQVLTSLDVGDGEALARYRHDAPGQPYTIHPALLDGALQAGAPLLPDFAADQAVFLPASIGALRVWGDPTPTGVMRVRERSRTAHEVCWDIVVADDEGQVTAQLDGCRLRRVTATGRTPITVHQTELRAAPRPDSPAALSPLPAPQDIGQAAAHRIAQLREQLPDRCAQLLQMPGEVVARRTASAIAAMLADPAAPFTMACLVTAGVLEKHTRLLALVLPEMQRLGLVVANDPGEWQLTPTDRCTDHLLRDIVNNAPDSTAAVSLCARLNANFEALLRGAQDPLDLIVEEHTAQALEHFYDLLPPTRFCNRVAQALLREIVAKWPEGRTLRVLEVGAGTGTTAAAMLPLLPPDRTRYCFSDISASVFPRAQNRFTAYDFVEYRTFDLSQSPAAQGLTPHSFDLVVAGVCLHTAPVLADALHNVADLLAPGGHLLATEAHNPQYLLPYFGFLDSFYSTTDTELRPHSRVLSRDSWPDLLRRCGFSDVLQTGHDKGPLREDFSVLLAATSPRPLAQPPNPTPQRADTSAFVLAVESVAERKLAEAVSAAITQAGGTARTAEMTSNDGDWTEMLSQVHTVTGTERRAVVLILAQTMDEAPQELTAVAGQRAAALRALMLAVNADPQRTPPELWLVTRPCGTMPAPGTPQELDAALWGMTRSLVNEIPGLTSHRIALERTADTKHDADRLTEELLRATEEDEVLLTAADRFVPRESHRRPARPVNADASFTLRVDNPGLSYRLAWQQQETPQPGPGEILLEVRAAALNYRDLMQAVGLLPTEAIEGTPSAKGCGLECAGVVIACGEGVTQLSPGDRVAGMAPASLASHTVTNADSVWPLADQVPFAAAATMPVAFTTVHYSLGHLARLQPGETVLVHGAAGGVGLAAIQYAHAHGAHVIATAGSDLKRELLRSLGVQHVLDSRTLDFAVHVQEITEGRGVDIVLNSLAGEAIGRSLELLRPGGRFLELGKRDIYENKPLALRPFRNNIAFFGVDLTKLLLDKQQAQAALSDLFEDLKEDRFRPLLHTVYPAARVAEAFQLMQHSRHIGKVVVAFDPLDEPPLVEPISPPFRLDGAATYLVTGGTGGFGAATARWLADHGARHVALVSRRGAQSPEADEVLAALTARHVTATAYSADVTDLAAMRAVAARIAATGHPLRGAVHCAMHLDDALFTELDEDRIAAVLAPKITGAAVLDLLLRDSDCDLFLMYSSAAATVGNIKQAAYVAGNVYLEALVRRRRRQGLAGLAVAWGAIGDTGYVARSNLHKTLTAIGFEAFTSQEALAAATTLMGTDIEVAGVLRCNWSRGMKMLAASMTTPRLSALVPKNTEGGFDREELVHTLAEMQTEDSFVYLTDALVTVMTDILHMDSSQFDPHRRLDTYGLDSLMATELLVTLNERFAVDIPPMELLRSSTGTLADVAQTVYLRLGVHTADATFEATIPHQAKSPDGDPTNAPID</sequence>
<dbReference type="Pfam" id="PF08659">
    <property type="entry name" value="KR"/>
    <property type="match status" value="1"/>
</dbReference>
<dbReference type="SMART" id="SM00827">
    <property type="entry name" value="PKS_AT"/>
    <property type="match status" value="1"/>
</dbReference>
<keyword evidence="2" id="KW-0596">Phosphopantetheine</keyword>
<dbReference type="GO" id="GO:0031177">
    <property type="term" value="F:phosphopantetheine binding"/>
    <property type="evidence" value="ECO:0007669"/>
    <property type="project" value="InterPro"/>
</dbReference>
<dbReference type="PROSITE" id="PS00012">
    <property type="entry name" value="PHOSPHOPANTETHEINE"/>
    <property type="match status" value="1"/>
</dbReference>
<dbReference type="InterPro" id="IPR014030">
    <property type="entry name" value="Ketoacyl_synth_N"/>
</dbReference>
<keyword evidence="3" id="KW-0597">Phosphoprotein</keyword>
<dbReference type="InterPro" id="IPR020843">
    <property type="entry name" value="ER"/>
</dbReference>
<dbReference type="SMART" id="SM00822">
    <property type="entry name" value="PKS_KR"/>
    <property type="match status" value="1"/>
</dbReference>
<dbReference type="CDD" id="cd00833">
    <property type="entry name" value="PKS"/>
    <property type="match status" value="1"/>
</dbReference>
<dbReference type="CDD" id="cd02440">
    <property type="entry name" value="AdoMet_MTases"/>
    <property type="match status" value="1"/>
</dbReference>
<dbReference type="InterPro" id="IPR020807">
    <property type="entry name" value="PKS_DH"/>
</dbReference>
<dbReference type="InterPro" id="IPR020841">
    <property type="entry name" value="PKS_Beta-ketoAc_synthase_dom"/>
</dbReference>
<dbReference type="Pfam" id="PF16197">
    <property type="entry name" value="KAsynt_C_assoc"/>
    <property type="match status" value="1"/>
</dbReference>
<dbReference type="GO" id="GO:0017000">
    <property type="term" value="P:antibiotic biosynthetic process"/>
    <property type="evidence" value="ECO:0007669"/>
    <property type="project" value="UniProtKB-KW"/>
</dbReference>
<evidence type="ECO:0000256" key="7">
    <source>
        <dbReference type="ARBA" id="ARBA00023268"/>
    </source>
</evidence>
<dbReference type="InterPro" id="IPR013149">
    <property type="entry name" value="ADH-like_C"/>
</dbReference>
<keyword evidence="4 13" id="KW-0808">Transferase</keyword>
<dbReference type="InterPro" id="IPR013217">
    <property type="entry name" value="Methyltransf_12"/>
</dbReference>
<feature type="active site" description="Proton acceptor; for dehydratase activity" evidence="9">
    <location>
        <position position="944"/>
    </location>
</feature>
<dbReference type="GO" id="GO:0004315">
    <property type="term" value="F:3-oxoacyl-[acyl-carrier-protein] synthase activity"/>
    <property type="evidence" value="ECO:0007669"/>
    <property type="project" value="InterPro"/>
</dbReference>
<dbReference type="Gene3D" id="3.30.70.3290">
    <property type="match status" value="1"/>
</dbReference>
<dbReference type="InterPro" id="IPR013968">
    <property type="entry name" value="PKS_KR"/>
</dbReference>
<dbReference type="InterPro" id="IPR049551">
    <property type="entry name" value="PKS_DH_C"/>
</dbReference>
<feature type="active site" description="Proton donor; for dehydratase activity" evidence="9">
    <location>
        <position position="1105"/>
    </location>
</feature>
<feature type="domain" description="PKS/mFAS DH" evidence="12">
    <location>
        <begin position="915"/>
        <end position="1188"/>
    </location>
</feature>
<dbReference type="GO" id="GO:0004312">
    <property type="term" value="F:fatty acid synthase activity"/>
    <property type="evidence" value="ECO:0007669"/>
    <property type="project" value="TreeGrafter"/>
</dbReference>
<dbReference type="InterPro" id="IPR014031">
    <property type="entry name" value="Ketoacyl_synth_C"/>
</dbReference>
<comment type="caution">
    <text evidence="13">The sequence shown here is derived from an EMBL/GenBank/DDBJ whole genome shotgun (WGS) entry which is preliminary data.</text>
</comment>
<proteinExistence type="predicted"/>
<evidence type="ECO:0000259" key="11">
    <source>
        <dbReference type="PROSITE" id="PS52004"/>
    </source>
</evidence>